<dbReference type="InterPro" id="IPR039445">
    <property type="entry name" value="DauR-like_HTH"/>
</dbReference>
<dbReference type="Pfam" id="PF08348">
    <property type="entry name" value="PAS_6"/>
    <property type="match status" value="1"/>
</dbReference>
<protein>
    <recommendedName>
        <fullName evidence="5">PAC domain-containing protein</fullName>
    </recommendedName>
</protein>
<dbReference type="eggNOG" id="COG2964">
    <property type="taxonomic scope" value="Bacteria"/>
</dbReference>
<dbReference type="EMBL" id="ATCF01000012">
    <property type="protein sequence ID" value="EPE00232.1"/>
    <property type="molecule type" value="Genomic_DNA"/>
</dbReference>
<dbReference type="PANTHER" id="PTHR35568">
    <property type="entry name" value="TRANSCRIPTIONAL REGULATOR DAUR"/>
    <property type="match status" value="1"/>
</dbReference>
<keyword evidence="4" id="KW-1185">Reference proteome</keyword>
<dbReference type="HOGENOM" id="CLU_080179_2_0_4"/>
<dbReference type="Proteomes" id="UP000014400">
    <property type="component" value="Unassembled WGS sequence"/>
</dbReference>
<accession>S3BIN0</accession>
<feature type="domain" description="Transcriptional regulator DauR-like HTH" evidence="2">
    <location>
        <begin position="223"/>
        <end position="282"/>
    </location>
</feature>
<dbReference type="PANTHER" id="PTHR35568:SF1">
    <property type="entry name" value="TRANSCRIPTIONAL REGULATOR DAUR"/>
    <property type="match status" value="1"/>
</dbReference>
<evidence type="ECO:0008006" key="5">
    <source>
        <dbReference type="Google" id="ProtNLM"/>
    </source>
</evidence>
<dbReference type="Pfam" id="PF13309">
    <property type="entry name" value="HTH_22"/>
    <property type="match status" value="1"/>
</dbReference>
<sequence>MPVSEFSCCMPKTLDSHFSIMSTNRALQPPLPAALRPYEDVMKLLAAFSGPNCEVVLHDLSDPVHSVVRVENGEVTGRAVGQGLRHLVPNLLRMPRTDDGGLSSESPNLLPVYWLRSRGRLIRALSLLIRDDAGEVVGVLCINQDVTNVSAAAGQLQALLALLPPGEASILPEASASADALASEHAAAQLASAVSRNTEAKDLQKDSDIELEGSVLKTVYAMIDRMTERVRAGRSSSAVLTREERLPLVRFMDTRGVFLVKGALDYAAERLGVSKVTLYSDLDLLRRESESAGSLASGRQKK</sequence>
<gene>
    <name evidence="3" type="ORF">HMPREF1476_00961</name>
</gene>
<reference evidence="3 4" key="1">
    <citation type="submission" date="2013-04" db="EMBL/GenBank/DDBJ databases">
        <title>The Genome Sequence of Sutterella wadsworthensis HGA0223.</title>
        <authorList>
            <consortium name="The Broad Institute Genomics Platform"/>
            <person name="Earl A."/>
            <person name="Ward D."/>
            <person name="Feldgarden M."/>
            <person name="Gevers D."/>
            <person name="Schmidt T.M."/>
            <person name="Dover J."/>
            <person name="Dai D."/>
            <person name="Walker B."/>
            <person name="Young S."/>
            <person name="Zeng Q."/>
            <person name="Gargeya S."/>
            <person name="Fitzgerald M."/>
            <person name="Haas B."/>
            <person name="Abouelleil A."/>
            <person name="Allen A.W."/>
            <person name="Alvarado L."/>
            <person name="Arachchi H.M."/>
            <person name="Berlin A.M."/>
            <person name="Chapman S.B."/>
            <person name="Gainer-Dewar J."/>
            <person name="Goldberg J."/>
            <person name="Griggs A."/>
            <person name="Gujja S."/>
            <person name="Hansen M."/>
            <person name="Howarth C."/>
            <person name="Imamovic A."/>
            <person name="Ireland A."/>
            <person name="Larimer J."/>
            <person name="McCowan C."/>
            <person name="Murphy C."/>
            <person name="Pearson M."/>
            <person name="Poon T.W."/>
            <person name="Priest M."/>
            <person name="Roberts A."/>
            <person name="Saif S."/>
            <person name="Shea T."/>
            <person name="Sisk P."/>
            <person name="Sykes S."/>
            <person name="Wortman J."/>
            <person name="Nusbaum C."/>
            <person name="Birren B."/>
        </authorList>
    </citation>
    <scope>NUCLEOTIDE SEQUENCE [LARGE SCALE GENOMIC DNA]</scope>
    <source>
        <strain evidence="3 4">HGA0223</strain>
    </source>
</reference>
<proteinExistence type="predicted"/>
<evidence type="ECO:0000313" key="3">
    <source>
        <dbReference type="EMBL" id="EPE00232.1"/>
    </source>
</evidence>
<evidence type="ECO:0000259" key="1">
    <source>
        <dbReference type="Pfam" id="PF08348"/>
    </source>
</evidence>
<dbReference type="InterPro" id="IPR013559">
    <property type="entry name" value="YheO"/>
</dbReference>
<evidence type="ECO:0000313" key="4">
    <source>
        <dbReference type="Proteomes" id="UP000014400"/>
    </source>
</evidence>
<organism evidence="3 4">
    <name type="scientific">Sutterella wadsworthensis HGA0223</name>
    <dbReference type="NCBI Taxonomy" id="1203554"/>
    <lineage>
        <taxon>Bacteria</taxon>
        <taxon>Pseudomonadati</taxon>
        <taxon>Pseudomonadota</taxon>
        <taxon>Betaproteobacteria</taxon>
        <taxon>Burkholderiales</taxon>
        <taxon>Sutterellaceae</taxon>
        <taxon>Sutterella</taxon>
    </lineage>
</organism>
<dbReference type="AlphaFoldDB" id="S3BIN0"/>
<comment type="caution">
    <text evidence="3">The sequence shown here is derived from an EMBL/GenBank/DDBJ whole genome shotgun (WGS) entry which is preliminary data.</text>
</comment>
<dbReference type="PATRIC" id="fig|1203554.3.peg.985"/>
<dbReference type="InterPro" id="IPR039446">
    <property type="entry name" value="DauR-like"/>
</dbReference>
<feature type="domain" description="YheO-like" evidence="1">
    <location>
        <begin position="35"/>
        <end position="152"/>
    </location>
</feature>
<dbReference type="STRING" id="1203554.HMPREF1476_00961"/>
<evidence type="ECO:0000259" key="2">
    <source>
        <dbReference type="Pfam" id="PF13309"/>
    </source>
</evidence>
<name>S3BIN0_9BURK</name>